<proteinExistence type="predicted"/>
<dbReference type="EMBL" id="JAFCMP010000517">
    <property type="protein sequence ID" value="KAG5178226.1"/>
    <property type="molecule type" value="Genomic_DNA"/>
</dbReference>
<evidence type="ECO:0000259" key="2">
    <source>
        <dbReference type="PROSITE" id="PS51459"/>
    </source>
</evidence>
<protein>
    <submittedName>
        <fullName evidence="3">Fido domain-containing protein</fullName>
    </submittedName>
</protein>
<keyword evidence="4" id="KW-1185">Reference proteome</keyword>
<feature type="active site" evidence="1">
    <location>
        <position position="211"/>
    </location>
</feature>
<dbReference type="Gene3D" id="1.10.3290.10">
    <property type="entry name" value="Fido-like domain"/>
    <property type="match status" value="1"/>
</dbReference>
<dbReference type="PANTHER" id="PTHR13504:SF38">
    <property type="entry name" value="FIDO DOMAIN-CONTAINING PROTEIN"/>
    <property type="match status" value="1"/>
</dbReference>
<sequence>MVRKWQGPVSTCYVPWDADADWPFVLYSVHEGLKRGRRDHEYFTEFFDNSIAAMVYHSNKLEQTLHHDVLEGDTYVMIQKFMSGERKPPESRDWDAEGGRDQMCASSERQLYQYLAAARFLCEEHINDDLTVDIICECHRIMMEGSTSYGVPTKSTLRTELANAGFYVFIAPEHIRRGLQMMLSAYKTERDRGMHPTELATQLFYDFITIHPFVNGNGRLCRLLISYSLMRDGFLFYLSFSTGHKGRRQHYLHAINTARIPVIGSRKELNCILLLSCQRGLGNYFENLRVAGFNK</sequence>
<evidence type="ECO:0000313" key="3">
    <source>
        <dbReference type="EMBL" id="KAG5178226.1"/>
    </source>
</evidence>
<reference evidence="3" key="1">
    <citation type="submission" date="2021-02" db="EMBL/GenBank/DDBJ databases">
        <title>First Annotated Genome of the Yellow-green Alga Tribonema minus.</title>
        <authorList>
            <person name="Mahan K.M."/>
        </authorList>
    </citation>
    <scope>NUCLEOTIDE SEQUENCE</scope>
    <source>
        <strain evidence="3">UTEX B ZZ1240</strain>
    </source>
</reference>
<dbReference type="Pfam" id="PF02661">
    <property type="entry name" value="Fic"/>
    <property type="match status" value="1"/>
</dbReference>
<evidence type="ECO:0000313" key="4">
    <source>
        <dbReference type="Proteomes" id="UP000664859"/>
    </source>
</evidence>
<gene>
    <name evidence="3" type="ORF">JKP88DRAFT_169100</name>
</gene>
<organism evidence="3 4">
    <name type="scientific">Tribonema minus</name>
    <dbReference type="NCBI Taxonomy" id="303371"/>
    <lineage>
        <taxon>Eukaryota</taxon>
        <taxon>Sar</taxon>
        <taxon>Stramenopiles</taxon>
        <taxon>Ochrophyta</taxon>
        <taxon>PX clade</taxon>
        <taxon>Xanthophyceae</taxon>
        <taxon>Tribonematales</taxon>
        <taxon>Tribonemataceae</taxon>
        <taxon>Tribonema</taxon>
    </lineage>
</organism>
<dbReference type="SUPFAM" id="SSF140931">
    <property type="entry name" value="Fic-like"/>
    <property type="match status" value="1"/>
</dbReference>
<dbReference type="InterPro" id="IPR003812">
    <property type="entry name" value="Fido"/>
</dbReference>
<dbReference type="InterPro" id="IPR036597">
    <property type="entry name" value="Fido-like_dom_sf"/>
</dbReference>
<feature type="domain" description="Fido" evidence="2">
    <location>
        <begin position="130"/>
        <end position="275"/>
    </location>
</feature>
<evidence type="ECO:0000256" key="1">
    <source>
        <dbReference type="PIRSR" id="PIRSR640198-1"/>
    </source>
</evidence>
<dbReference type="OrthoDB" id="49282at2759"/>
<dbReference type="AlphaFoldDB" id="A0A836CBJ6"/>
<comment type="caution">
    <text evidence="3">The sequence shown here is derived from an EMBL/GenBank/DDBJ whole genome shotgun (WGS) entry which is preliminary data.</text>
</comment>
<dbReference type="Proteomes" id="UP000664859">
    <property type="component" value="Unassembled WGS sequence"/>
</dbReference>
<dbReference type="PANTHER" id="PTHR13504">
    <property type="entry name" value="FIDO DOMAIN-CONTAINING PROTEIN DDB_G0283145"/>
    <property type="match status" value="1"/>
</dbReference>
<dbReference type="PROSITE" id="PS51459">
    <property type="entry name" value="FIDO"/>
    <property type="match status" value="1"/>
</dbReference>
<dbReference type="InterPro" id="IPR040198">
    <property type="entry name" value="Fido_containing"/>
</dbReference>
<name>A0A836CBJ6_9STRA</name>
<accession>A0A836CBJ6</accession>